<dbReference type="EMBL" id="FNKM01000002">
    <property type="protein sequence ID" value="SDQ65104.1"/>
    <property type="molecule type" value="Genomic_DNA"/>
</dbReference>
<reference evidence="1 2" key="1">
    <citation type="submission" date="2016-10" db="EMBL/GenBank/DDBJ databases">
        <authorList>
            <person name="Varghese N."/>
            <person name="Submissions S."/>
        </authorList>
    </citation>
    <scope>NUCLEOTIDE SEQUENCE [LARGE SCALE GENOMIC DNA]</scope>
    <source>
        <strain evidence="1 2">BS2976</strain>
    </source>
</reference>
<name>A0ABY0TD55_9PSED</name>
<evidence type="ECO:0000313" key="1">
    <source>
        <dbReference type="EMBL" id="SDQ65104.1"/>
    </source>
</evidence>
<gene>
    <name evidence="1" type="ORF">SAMN04490186_1368</name>
</gene>
<comment type="caution">
    <text evidence="1">The sequence shown here is derived from an EMBL/GenBank/DDBJ whole genome shotgun (WGS) entry which is preliminary data.</text>
</comment>
<keyword evidence="2" id="KW-1185">Reference proteome</keyword>
<dbReference type="Proteomes" id="UP000198740">
    <property type="component" value="Unassembled WGS sequence"/>
</dbReference>
<protein>
    <submittedName>
        <fullName evidence="1">Uncharacterized protein</fullName>
    </submittedName>
</protein>
<organism evidence="1 2">
    <name type="scientific">Pseudomonas grimontii</name>
    <dbReference type="NCBI Taxonomy" id="129847"/>
    <lineage>
        <taxon>Bacteria</taxon>
        <taxon>Pseudomonadati</taxon>
        <taxon>Pseudomonadota</taxon>
        <taxon>Gammaproteobacteria</taxon>
        <taxon>Pseudomonadales</taxon>
        <taxon>Pseudomonadaceae</taxon>
        <taxon>Pseudomonas</taxon>
    </lineage>
</organism>
<proteinExistence type="predicted"/>
<sequence length="32" mass="3645">MRQKVSVAAYLTCSLAKTKQALGIIMCRILFW</sequence>
<evidence type="ECO:0000313" key="2">
    <source>
        <dbReference type="Proteomes" id="UP000198740"/>
    </source>
</evidence>
<accession>A0ABY0TD55</accession>